<dbReference type="SUPFAM" id="SSF56349">
    <property type="entry name" value="DNA breaking-rejoining enzymes"/>
    <property type="match status" value="1"/>
</dbReference>
<dbReference type="Gene3D" id="1.10.443.10">
    <property type="entry name" value="Intergrase catalytic core"/>
    <property type="match status" value="1"/>
</dbReference>
<gene>
    <name evidence="3" type="ORF">RQC66_42300</name>
</gene>
<feature type="compositionally biased region" description="Basic and acidic residues" evidence="2">
    <location>
        <begin position="679"/>
        <end position="698"/>
    </location>
</feature>
<dbReference type="InterPro" id="IPR013762">
    <property type="entry name" value="Integrase-like_cat_sf"/>
</dbReference>
<proteinExistence type="predicted"/>
<dbReference type="InterPro" id="IPR011010">
    <property type="entry name" value="DNA_brk_join_enz"/>
</dbReference>
<dbReference type="EMBL" id="JAVTLL010000048">
    <property type="protein sequence ID" value="MDT7847370.1"/>
    <property type="molecule type" value="Genomic_DNA"/>
</dbReference>
<feature type="region of interest" description="Disordered" evidence="2">
    <location>
        <begin position="673"/>
        <end position="698"/>
    </location>
</feature>
<dbReference type="RefSeq" id="WP_314207567.1">
    <property type="nucleotide sequence ID" value="NZ_JAVTLL010000048.1"/>
</dbReference>
<evidence type="ECO:0000256" key="2">
    <source>
        <dbReference type="SAM" id="MobiDB-lite"/>
    </source>
</evidence>
<evidence type="ECO:0000313" key="4">
    <source>
        <dbReference type="Proteomes" id="UP001257948"/>
    </source>
</evidence>
<accession>A0ABU3M785</accession>
<protein>
    <submittedName>
        <fullName evidence="3">Integrase</fullName>
    </submittedName>
</protein>
<sequence length="698" mass="76669">MTFVPQPPTAATAPIWAIEPDRVAPSWRGPLPRYGDPIWLLTPLDDNPAGRAHRIVWDGYPDVLREEFRLLVWLLINRRLPDAFLAGRAPSWRSRPSYAGIYRTHLAWLRLAKWLARRGTTTLRACQADVFDAYFDDAIRPRGLDRTQVHNELAAFTRLWALDATSPCPAGVGEPPWAHDDDEYVPSARPGGENTTEPIAPATIGPLLVWSLRLVEDFAADILAATEAHQRLLARAAHASATPESRDRVESYLARLAADGQPLPTRARTAGAPTLATTYISALTDATEHQVQRACQKAPWPTYLRNHPGTSPLPVEITAQVDRQPWTDGIDFHDIADLRRHLATAAFVVIAYLTGMRPAEALSLPHGCCTPSADGPALLHARTFKTTTGTDGTHDPSGRRRETPWVAIPPVTDAVRVLESMAPSGSLLFDAAHHTQRRHHSRPKALTVEAMRERLAAYADWINTVATRLGRPHERVPPDPHGPLTPRRLRRTLAWHIARRPGGLVALAVQYGHLRTALSAGYASRSRGGIHDLLDIETARATADTLARLHDDLATGAGISGPAAARAIRSASHGPAFAGVLHTSRQARELLANPSLAVHDNPHAYLLCVYDRDKALCHRTGPRPDAPRLDVCEPLCANIARTDQHARTLIAHAATLEHQADSPLTPPPLAARLRHQAQRHRDIAAQHHHDRTTQETTS</sequence>
<reference evidence="4" key="1">
    <citation type="submission" date="2023-07" db="EMBL/GenBank/DDBJ databases">
        <title>Draft genome sequence of the endophytic actinobacterium Streptomyces justiciae WPN32, a potential antibiotic producer.</title>
        <authorList>
            <person name="Yasawong M."/>
            <person name="Pana W."/>
            <person name="Ganta P."/>
            <person name="Santapan N."/>
            <person name="Songngamsuk T."/>
            <person name="Phatcharaharikarn M."/>
            <person name="Kerdtoob S."/>
            <person name="Nantapong N."/>
        </authorList>
    </citation>
    <scope>NUCLEOTIDE SEQUENCE [LARGE SCALE GENOMIC DNA]</scope>
    <source>
        <strain evidence="4">WPN32</strain>
    </source>
</reference>
<keyword evidence="1" id="KW-0233">DNA recombination</keyword>
<evidence type="ECO:0000313" key="3">
    <source>
        <dbReference type="EMBL" id="MDT7847370.1"/>
    </source>
</evidence>
<dbReference type="Proteomes" id="UP001257948">
    <property type="component" value="Unassembled WGS sequence"/>
</dbReference>
<keyword evidence="4" id="KW-1185">Reference proteome</keyword>
<organism evidence="3 4">
    <name type="scientific">Streptomyces justiciae</name>
    <dbReference type="NCBI Taxonomy" id="2780140"/>
    <lineage>
        <taxon>Bacteria</taxon>
        <taxon>Bacillati</taxon>
        <taxon>Actinomycetota</taxon>
        <taxon>Actinomycetes</taxon>
        <taxon>Kitasatosporales</taxon>
        <taxon>Streptomycetaceae</taxon>
        <taxon>Streptomyces</taxon>
    </lineage>
</organism>
<name>A0ABU3M785_9ACTN</name>
<evidence type="ECO:0000256" key="1">
    <source>
        <dbReference type="ARBA" id="ARBA00023172"/>
    </source>
</evidence>
<comment type="caution">
    <text evidence="3">The sequence shown here is derived from an EMBL/GenBank/DDBJ whole genome shotgun (WGS) entry which is preliminary data.</text>
</comment>